<dbReference type="Gene3D" id="1.10.10.10">
    <property type="entry name" value="Winged helix-like DNA-binding domain superfamily/Winged helix DNA-binding domain"/>
    <property type="match status" value="1"/>
</dbReference>
<keyword evidence="3" id="KW-0731">Sigma factor</keyword>
<dbReference type="InterPro" id="IPR013324">
    <property type="entry name" value="RNA_pol_sigma_r3/r4-like"/>
</dbReference>
<dbReference type="Pfam" id="PF04542">
    <property type="entry name" value="Sigma70_r2"/>
    <property type="match status" value="1"/>
</dbReference>
<dbReference type="PANTHER" id="PTHR43133">
    <property type="entry name" value="RNA POLYMERASE ECF-TYPE SIGMA FACTO"/>
    <property type="match status" value="1"/>
</dbReference>
<sequence>MTVDEYGAVRAHALRLCLAAGATLEEAEDCVHEALVELLEVDDPESVRTPAGWVATVSRRRLIDLVRRQCRERLAGRRQHPIGPDDPADLVADRDLARYLVRSMAELPPATREVCAAIGDGMSEAEVAEAFGLTARAVESHLTRARRRLRKLRIAVVIPVGVCCARFAQRFAAPLTCAAVAAPVAAVMLLPGTAPSAPAPRAEAPAAMTTTPTTTAVTTTTTTTLAPTTTTSEAPPAAPPPVTPETTPPPSPSHLLQAREVVPHVDSVVKEILSQVPTTLPLLPPLPSLPLKLPFGN</sequence>
<dbReference type="GO" id="GO:0003677">
    <property type="term" value="F:DNA binding"/>
    <property type="evidence" value="ECO:0007669"/>
    <property type="project" value="UniProtKB-KW"/>
</dbReference>
<dbReference type="InterPro" id="IPR036388">
    <property type="entry name" value="WH-like_DNA-bd_sf"/>
</dbReference>
<dbReference type="Gene3D" id="1.10.1740.10">
    <property type="match status" value="1"/>
</dbReference>
<feature type="region of interest" description="Disordered" evidence="6">
    <location>
        <begin position="196"/>
        <end position="254"/>
    </location>
</feature>
<dbReference type="RefSeq" id="WP_116180460.1">
    <property type="nucleotide sequence ID" value="NZ_CP144375.1"/>
</dbReference>
<dbReference type="PANTHER" id="PTHR43133:SF8">
    <property type="entry name" value="RNA POLYMERASE SIGMA FACTOR HI_1459-RELATED"/>
    <property type="match status" value="1"/>
</dbReference>
<feature type="domain" description="HTH luxR-type" evidence="7">
    <location>
        <begin position="104"/>
        <end position="161"/>
    </location>
</feature>
<evidence type="ECO:0000256" key="3">
    <source>
        <dbReference type="ARBA" id="ARBA00023082"/>
    </source>
</evidence>
<dbReference type="InterPro" id="IPR039425">
    <property type="entry name" value="RNA_pol_sigma-70-like"/>
</dbReference>
<dbReference type="OrthoDB" id="3701204at2"/>
<keyword evidence="4" id="KW-0238">DNA-binding</keyword>
<comment type="caution">
    <text evidence="8">The sequence shown here is derived from an EMBL/GenBank/DDBJ whole genome shotgun (WGS) entry which is preliminary data.</text>
</comment>
<dbReference type="SMART" id="SM00421">
    <property type="entry name" value="HTH_LUXR"/>
    <property type="match status" value="1"/>
</dbReference>
<comment type="similarity">
    <text evidence="1">Belongs to the sigma-70 factor family. ECF subfamily.</text>
</comment>
<feature type="compositionally biased region" description="Pro residues" evidence="6">
    <location>
        <begin position="236"/>
        <end position="252"/>
    </location>
</feature>
<evidence type="ECO:0000313" key="8">
    <source>
        <dbReference type="EMBL" id="REH33048.1"/>
    </source>
</evidence>
<dbReference type="EMBL" id="QUNO01000020">
    <property type="protein sequence ID" value="REH33048.1"/>
    <property type="molecule type" value="Genomic_DNA"/>
</dbReference>
<dbReference type="InterPro" id="IPR013325">
    <property type="entry name" value="RNA_pol_sigma_r2"/>
</dbReference>
<evidence type="ECO:0000313" key="9">
    <source>
        <dbReference type="Proteomes" id="UP000256269"/>
    </source>
</evidence>
<evidence type="ECO:0000256" key="6">
    <source>
        <dbReference type="SAM" id="MobiDB-lite"/>
    </source>
</evidence>
<keyword evidence="5" id="KW-0804">Transcription</keyword>
<dbReference type="GO" id="GO:0016987">
    <property type="term" value="F:sigma factor activity"/>
    <property type="evidence" value="ECO:0007669"/>
    <property type="project" value="UniProtKB-KW"/>
</dbReference>
<feature type="compositionally biased region" description="Low complexity" evidence="6">
    <location>
        <begin position="196"/>
        <end position="235"/>
    </location>
</feature>
<name>A0A3E0GXW4_9PSEU</name>
<evidence type="ECO:0000256" key="1">
    <source>
        <dbReference type="ARBA" id="ARBA00010641"/>
    </source>
</evidence>
<evidence type="ECO:0000259" key="7">
    <source>
        <dbReference type="SMART" id="SM00421"/>
    </source>
</evidence>
<dbReference type="InterPro" id="IPR013249">
    <property type="entry name" value="RNA_pol_sigma70_r4_t2"/>
</dbReference>
<organism evidence="8 9">
    <name type="scientific">Kutzneria buriramensis</name>
    <dbReference type="NCBI Taxonomy" id="1045776"/>
    <lineage>
        <taxon>Bacteria</taxon>
        <taxon>Bacillati</taxon>
        <taxon>Actinomycetota</taxon>
        <taxon>Actinomycetes</taxon>
        <taxon>Pseudonocardiales</taxon>
        <taxon>Pseudonocardiaceae</taxon>
        <taxon>Kutzneria</taxon>
    </lineage>
</organism>
<evidence type="ECO:0000256" key="5">
    <source>
        <dbReference type="ARBA" id="ARBA00023163"/>
    </source>
</evidence>
<gene>
    <name evidence="8" type="ORF">BCF44_120120</name>
</gene>
<dbReference type="Pfam" id="PF08281">
    <property type="entry name" value="Sigma70_r4_2"/>
    <property type="match status" value="1"/>
</dbReference>
<proteinExistence type="inferred from homology"/>
<dbReference type="InterPro" id="IPR007627">
    <property type="entry name" value="RNA_pol_sigma70_r2"/>
</dbReference>
<dbReference type="InterPro" id="IPR014284">
    <property type="entry name" value="RNA_pol_sigma-70_dom"/>
</dbReference>
<dbReference type="SUPFAM" id="SSF88659">
    <property type="entry name" value="Sigma3 and sigma4 domains of RNA polymerase sigma factors"/>
    <property type="match status" value="1"/>
</dbReference>
<dbReference type="SUPFAM" id="SSF88946">
    <property type="entry name" value="Sigma2 domain of RNA polymerase sigma factors"/>
    <property type="match status" value="1"/>
</dbReference>
<dbReference type="GO" id="GO:0006352">
    <property type="term" value="P:DNA-templated transcription initiation"/>
    <property type="evidence" value="ECO:0007669"/>
    <property type="project" value="InterPro"/>
</dbReference>
<evidence type="ECO:0000256" key="2">
    <source>
        <dbReference type="ARBA" id="ARBA00023015"/>
    </source>
</evidence>
<evidence type="ECO:0000256" key="4">
    <source>
        <dbReference type="ARBA" id="ARBA00023125"/>
    </source>
</evidence>
<protein>
    <submittedName>
        <fullName evidence="8">RNA polymerase sigma factor (Sigma-70 family)</fullName>
    </submittedName>
</protein>
<dbReference type="InterPro" id="IPR000792">
    <property type="entry name" value="Tscrpt_reg_LuxR_C"/>
</dbReference>
<dbReference type="NCBIfam" id="TIGR02937">
    <property type="entry name" value="sigma70-ECF"/>
    <property type="match status" value="1"/>
</dbReference>
<keyword evidence="2" id="KW-0805">Transcription regulation</keyword>
<keyword evidence="9" id="KW-1185">Reference proteome</keyword>
<reference evidence="8 9" key="1">
    <citation type="submission" date="2018-08" db="EMBL/GenBank/DDBJ databases">
        <title>Genomic Encyclopedia of Archaeal and Bacterial Type Strains, Phase II (KMG-II): from individual species to whole genera.</title>
        <authorList>
            <person name="Goeker M."/>
        </authorList>
    </citation>
    <scope>NUCLEOTIDE SEQUENCE [LARGE SCALE GENOMIC DNA]</scope>
    <source>
        <strain evidence="8 9">DSM 45791</strain>
    </source>
</reference>
<dbReference type="AlphaFoldDB" id="A0A3E0GXW4"/>
<dbReference type="Proteomes" id="UP000256269">
    <property type="component" value="Unassembled WGS sequence"/>
</dbReference>
<accession>A0A3E0GXW4</accession>